<name>N1WTR9_9LEPT</name>
<dbReference type="AlphaFoldDB" id="N1WTR9"/>
<keyword evidence="2" id="KW-1185">Reference proteome</keyword>
<evidence type="ECO:0000313" key="1">
    <source>
        <dbReference type="EMBL" id="EMY79258.1"/>
    </source>
</evidence>
<organism evidence="1 2">
    <name type="scientific">Leptospira weilii serovar Ranarum str. ICFT</name>
    <dbReference type="NCBI Taxonomy" id="1218598"/>
    <lineage>
        <taxon>Bacteria</taxon>
        <taxon>Pseudomonadati</taxon>
        <taxon>Spirochaetota</taxon>
        <taxon>Spirochaetia</taxon>
        <taxon>Leptospirales</taxon>
        <taxon>Leptospiraceae</taxon>
        <taxon>Leptospira</taxon>
    </lineage>
</organism>
<dbReference type="EMBL" id="AOHC02000013">
    <property type="protein sequence ID" value="EMY79258.1"/>
    <property type="molecule type" value="Genomic_DNA"/>
</dbReference>
<evidence type="ECO:0000313" key="2">
    <source>
        <dbReference type="Proteomes" id="UP000012313"/>
    </source>
</evidence>
<accession>N1WTR9</accession>
<evidence type="ECO:0008006" key="3">
    <source>
        <dbReference type="Google" id="ProtNLM"/>
    </source>
</evidence>
<dbReference type="Proteomes" id="UP000012313">
    <property type="component" value="Unassembled WGS sequence"/>
</dbReference>
<dbReference type="OrthoDB" id="344245at2"/>
<gene>
    <name evidence="1" type="ORF">LEP1GSC060_3593</name>
</gene>
<sequence>MVKYILLCISIISCNYYIDPKLEEISNQKEKIILVDIDAESDEYMGERKKFRDSLIKMVDKIKKLRPSVIYLNNSFINSSGGEKEFAAELNRNMATISAFELNDSGEEINFTEDIKNQIGKTIKGRFYGRADNYGFTGINFPSIEIIKKSKAICSSKYYINDSNEVEFVYSLNRYKNYEFENCPFTVVNEYLISYGLKIALDKIEGKVALYSINNGKIKKIKNLNQIFEKKYNAIPIKFKTFRKFTGKEILEKKEIKIDPGYIYIINTLDIPVKVKYSKMISNSEVFGSMVYTLLDSITR</sequence>
<protein>
    <recommendedName>
        <fullName evidence="3">CHASE2 domain protein</fullName>
    </recommendedName>
</protein>
<dbReference type="STRING" id="1218598.LEP1GSC060_3593"/>
<proteinExistence type="predicted"/>
<reference evidence="1" key="1">
    <citation type="submission" date="2013-03" db="EMBL/GenBank/DDBJ databases">
        <authorList>
            <person name="Harkins D.M."/>
            <person name="Durkin A.S."/>
            <person name="Brinkac L.M."/>
            <person name="Haft D.H."/>
            <person name="Selengut J.D."/>
            <person name="Sanka R."/>
            <person name="DePew J."/>
            <person name="Purushe J."/>
            <person name="Hartskeerl R.A."/>
            <person name="Ahmed A."/>
            <person name="van der Linden H."/>
            <person name="Goris M.G.A."/>
            <person name="Vinetz J.M."/>
            <person name="Sutton G.G."/>
            <person name="Nierman W.C."/>
            <person name="Fouts D.E."/>
        </authorList>
    </citation>
    <scope>NUCLEOTIDE SEQUENCE [LARGE SCALE GENOMIC DNA]</scope>
    <source>
        <strain evidence="1">ICFT</strain>
    </source>
</reference>
<comment type="caution">
    <text evidence="1">The sequence shown here is derived from an EMBL/GenBank/DDBJ whole genome shotgun (WGS) entry which is preliminary data.</text>
</comment>